<evidence type="ECO:0000259" key="16">
    <source>
        <dbReference type="PROSITE" id="PS50923"/>
    </source>
</evidence>
<dbReference type="InterPro" id="IPR000436">
    <property type="entry name" value="Sushi_SCR_CCP_dom"/>
</dbReference>
<dbReference type="SUPFAM" id="SSF57535">
    <property type="entry name" value="Complement control module/SCR domain"/>
    <property type="match status" value="1"/>
</dbReference>
<evidence type="ECO:0000256" key="4">
    <source>
        <dbReference type="ARBA" id="ARBA00022824"/>
    </source>
</evidence>
<sequence length="411" mass="46419">MPTGAAPGLDVPRTAAPGRDSGGPHRYTGQCSHIFPPQLGTLNILHGNGTAVGTVITFQCSAEYQLEGPGFITCVWKGNGTQWTAGVPSCQPISKYESFGFKVAVIASIVSCAVILLMSMAFLTCCLIKCVKKSERRRTQRDMQLWYQLRAEELEHMQATYFGFKGRNNNNNKKLRNKSVFNDVANMAYDNQGFYSASDLCSCGRGGQRSGCTGTAHAKDPGDLWTMLYKTYQSYCHRLQHDMYFLTSNSRLNEQVVDKIILQLNRVYPQILTNAEAEKFRNPKASLHTRLSDLIKHLQKKGERHCQEFYRALQINAEQLYDDLPSRKVLKTTDSTEIDTDKEKYMLNDRGPVFFLACFSIAAGFALFWYCCNSDTKVVARARRILGFSPIIIGRHVRNICMLYLEDRSRN</sequence>
<evidence type="ECO:0000256" key="7">
    <source>
        <dbReference type="ARBA" id="ARBA00023136"/>
    </source>
</evidence>
<keyword evidence="18" id="KW-1185">Reference proteome</keyword>
<dbReference type="FunFam" id="1.10.533.10:FF:000015">
    <property type="entry name" value="Caspase recruitment domain-containing protein 19"/>
    <property type="match status" value="1"/>
</dbReference>
<keyword evidence="7 14" id="KW-0472">Membrane</keyword>
<evidence type="ECO:0000256" key="5">
    <source>
        <dbReference type="ARBA" id="ARBA00022989"/>
    </source>
</evidence>
<evidence type="ECO:0000256" key="6">
    <source>
        <dbReference type="ARBA" id="ARBA00023128"/>
    </source>
</evidence>
<dbReference type="PROSITE" id="PS50209">
    <property type="entry name" value="CARD"/>
    <property type="match status" value="1"/>
</dbReference>
<protein>
    <recommendedName>
        <fullName evidence="10">Caspase recruitment domain-containing protein 19</fullName>
    </recommendedName>
    <alternativeName>
        <fullName evidence="11">Bcl10-interacting CARD protein</fullName>
    </alternativeName>
</protein>
<dbReference type="Pfam" id="PF00619">
    <property type="entry name" value="CARD"/>
    <property type="match status" value="1"/>
</dbReference>
<keyword evidence="6" id="KW-0496">Mitochondrion</keyword>
<evidence type="ECO:0000256" key="14">
    <source>
        <dbReference type="SAM" id="Phobius"/>
    </source>
</evidence>
<feature type="transmembrane region" description="Helical" evidence="14">
    <location>
        <begin position="103"/>
        <end position="128"/>
    </location>
</feature>
<dbReference type="GO" id="GO:0005789">
    <property type="term" value="C:endoplasmic reticulum membrane"/>
    <property type="evidence" value="ECO:0007669"/>
    <property type="project" value="UniProtKB-SubCell"/>
</dbReference>
<dbReference type="InterPro" id="IPR011029">
    <property type="entry name" value="DEATH-like_dom_sf"/>
</dbReference>
<dbReference type="Gene3D" id="1.10.533.10">
    <property type="entry name" value="Death Domain, Fas"/>
    <property type="match status" value="1"/>
</dbReference>
<name>A0A8B9GE29_9PSIT</name>
<evidence type="ECO:0000256" key="12">
    <source>
        <dbReference type="PROSITE-ProRule" id="PRU00302"/>
    </source>
</evidence>
<dbReference type="AlphaFoldDB" id="A0A8B9GE29"/>
<comment type="subunit">
    <text evidence="9">Associates with BCL10 by CARD-CARD interaction.</text>
</comment>
<dbReference type="SMART" id="SM00032">
    <property type="entry name" value="CCP"/>
    <property type="match status" value="1"/>
</dbReference>
<dbReference type="CDD" id="cd00033">
    <property type="entry name" value="CCP"/>
    <property type="match status" value="1"/>
</dbReference>
<organism evidence="17 18">
    <name type="scientific">Amazona collaria</name>
    <name type="common">yellow-billed parrot</name>
    <dbReference type="NCBI Taxonomy" id="241587"/>
    <lineage>
        <taxon>Eukaryota</taxon>
        <taxon>Metazoa</taxon>
        <taxon>Chordata</taxon>
        <taxon>Craniata</taxon>
        <taxon>Vertebrata</taxon>
        <taxon>Euteleostomi</taxon>
        <taxon>Archelosauria</taxon>
        <taxon>Archosauria</taxon>
        <taxon>Dinosauria</taxon>
        <taxon>Saurischia</taxon>
        <taxon>Theropoda</taxon>
        <taxon>Coelurosauria</taxon>
        <taxon>Aves</taxon>
        <taxon>Neognathae</taxon>
        <taxon>Neoaves</taxon>
        <taxon>Telluraves</taxon>
        <taxon>Australaves</taxon>
        <taxon>Psittaciformes</taxon>
        <taxon>Psittacidae</taxon>
        <taxon>Amazona</taxon>
    </lineage>
</organism>
<dbReference type="Proteomes" id="UP000694522">
    <property type="component" value="Unplaced"/>
</dbReference>
<reference evidence="17" key="1">
    <citation type="submission" date="2025-08" db="UniProtKB">
        <authorList>
            <consortium name="Ensembl"/>
        </authorList>
    </citation>
    <scope>IDENTIFICATION</scope>
</reference>
<dbReference type="InterPro" id="IPR042146">
    <property type="entry name" value="CARD_BinCARD"/>
</dbReference>
<accession>A0A8B9GE29</accession>
<reference evidence="17" key="2">
    <citation type="submission" date="2025-09" db="UniProtKB">
        <authorList>
            <consortium name="Ensembl"/>
        </authorList>
    </citation>
    <scope>IDENTIFICATION</scope>
</reference>
<proteinExistence type="predicted"/>
<feature type="region of interest" description="Disordered" evidence="13">
    <location>
        <begin position="1"/>
        <end position="24"/>
    </location>
</feature>
<dbReference type="PROSITE" id="PS50923">
    <property type="entry name" value="SUSHI"/>
    <property type="match status" value="1"/>
</dbReference>
<feature type="disulfide bond" evidence="12">
    <location>
        <begin position="31"/>
        <end position="74"/>
    </location>
</feature>
<dbReference type="Pfam" id="PF00084">
    <property type="entry name" value="Sushi"/>
    <property type="match status" value="1"/>
</dbReference>
<dbReference type="InterPro" id="IPR035976">
    <property type="entry name" value="Sushi/SCR/CCP_sf"/>
</dbReference>
<evidence type="ECO:0000313" key="18">
    <source>
        <dbReference type="Proteomes" id="UP000694522"/>
    </source>
</evidence>
<evidence type="ECO:0000256" key="2">
    <source>
        <dbReference type="ARBA" id="ARBA00004389"/>
    </source>
</evidence>
<evidence type="ECO:0000256" key="11">
    <source>
        <dbReference type="ARBA" id="ARBA00083642"/>
    </source>
</evidence>
<keyword evidence="8 12" id="KW-1015">Disulfide bond</keyword>
<comment type="caution">
    <text evidence="12">Lacks conserved residue(s) required for the propagation of feature annotation.</text>
</comment>
<keyword evidence="4" id="KW-0256">Endoplasmic reticulum</keyword>
<dbReference type="GO" id="GO:0042981">
    <property type="term" value="P:regulation of apoptotic process"/>
    <property type="evidence" value="ECO:0007669"/>
    <property type="project" value="InterPro"/>
</dbReference>
<evidence type="ECO:0000256" key="3">
    <source>
        <dbReference type="ARBA" id="ARBA00022692"/>
    </source>
</evidence>
<evidence type="ECO:0000256" key="13">
    <source>
        <dbReference type="SAM" id="MobiDB-lite"/>
    </source>
</evidence>
<keyword evidence="5 14" id="KW-1133">Transmembrane helix</keyword>
<evidence type="ECO:0000256" key="9">
    <source>
        <dbReference type="ARBA" id="ARBA00064785"/>
    </source>
</evidence>
<dbReference type="InterPro" id="IPR043574">
    <property type="entry name" value="CARD19"/>
</dbReference>
<dbReference type="GO" id="GO:0031966">
    <property type="term" value="C:mitochondrial membrane"/>
    <property type="evidence" value="ECO:0007669"/>
    <property type="project" value="UniProtKB-SubCell"/>
</dbReference>
<comment type="subcellular location">
    <subcellularLocation>
        <location evidence="2">Endoplasmic reticulum membrane</location>
        <topology evidence="2">Single-pass membrane protein</topology>
    </subcellularLocation>
    <subcellularLocation>
        <location evidence="1">Mitochondrion membrane</location>
        <topology evidence="1">Single-pass membrane protein</topology>
    </subcellularLocation>
</comment>
<feature type="domain" description="Sushi" evidence="16">
    <location>
        <begin position="29"/>
        <end position="92"/>
    </location>
</feature>
<evidence type="ECO:0000256" key="10">
    <source>
        <dbReference type="ARBA" id="ARBA00067938"/>
    </source>
</evidence>
<dbReference type="PANTHER" id="PTHR34765">
    <property type="entry name" value="CASPASE RECRUITMENT DOMAIN-CONTAINING PROTEIN 19"/>
    <property type="match status" value="1"/>
</dbReference>
<evidence type="ECO:0000313" key="17">
    <source>
        <dbReference type="Ensembl" id="ENSACOP00000022948.1"/>
    </source>
</evidence>
<dbReference type="Gene3D" id="2.10.70.10">
    <property type="entry name" value="Complement Module, domain 1"/>
    <property type="match status" value="1"/>
</dbReference>
<dbReference type="PANTHER" id="PTHR34765:SF1">
    <property type="entry name" value="CASPASE RECRUITMENT DOMAIN-CONTAINING PROTEIN 19"/>
    <property type="match status" value="1"/>
</dbReference>
<keyword evidence="12" id="KW-0768">Sushi</keyword>
<keyword evidence="3 14" id="KW-0812">Transmembrane</keyword>
<evidence type="ECO:0000256" key="1">
    <source>
        <dbReference type="ARBA" id="ARBA00004304"/>
    </source>
</evidence>
<dbReference type="Ensembl" id="ENSACOT00000023747.1">
    <property type="protein sequence ID" value="ENSACOP00000022948.1"/>
    <property type="gene ID" value="ENSACOG00000015576.1"/>
</dbReference>
<dbReference type="SUPFAM" id="SSF47986">
    <property type="entry name" value="DEATH domain"/>
    <property type="match status" value="1"/>
</dbReference>
<dbReference type="InterPro" id="IPR001315">
    <property type="entry name" value="CARD"/>
</dbReference>
<dbReference type="CDD" id="cd13785">
    <property type="entry name" value="CARD_BinCARD_like"/>
    <property type="match status" value="1"/>
</dbReference>
<feature type="transmembrane region" description="Helical" evidence="14">
    <location>
        <begin position="352"/>
        <end position="370"/>
    </location>
</feature>
<feature type="domain" description="CARD" evidence="15">
    <location>
        <begin position="270"/>
        <end position="328"/>
    </location>
</feature>
<evidence type="ECO:0000259" key="15">
    <source>
        <dbReference type="PROSITE" id="PS50209"/>
    </source>
</evidence>
<evidence type="ECO:0000256" key="8">
    <source>
        <dbReference type="ARBA" id="ARBA00023157"/>
    </source>
</evidence>